<feature type="chain" id="PRO_5039163542" evidence="7">
    <location>
        <begin position="21"/>
        <end position="546"/>
    </location>
</feature>
<gene>
    <name evidence="8" type="primary">lipO_40</name>
    <name evidence="8" type="ORF">BEI61_04260</name>
</gene>
<dbReference type="SUPFAM" id="SSF53850">
    <property type="entry name" value="Periplasmic binding protein-like II"/>
    <property type="match status" value="1"/>
</dbReference>
<evidence type="ECO:0000256" key="1">
    <source>
        <dbReference type="ARBA" id="ARBA00022475"/>
    </source>
</evidence>
<dbReference type="PROSITE" id="PS51257">
    <property type="entry name" value="PROKAR_LIPOPROTEIN"/>
    <property type="match status" value="1"/>
</dbReference>
<proteinExistence type="predicted"/>
<dbReference type="PANTHER" id="PTHR43649">
    <property type="entry name" value="ARABINOSE-BINDING PROTEIN-RELATED"/>
    <property type="match status" value="1"/>
</dbReference>
<evidence type="ECO:0000313" key="9">
    <source>
        <dbReference type="Proteomes" id="UP000094067"/>
    </source>
</evidence>
<name>A0A1E3A3X6_9FIRM</name>
<evidence type="ECO:0000256" key="3">
    <source>
        <dbReference type="ARBA" id="ARBA00023136"/>
    </source>
</evidence>
<dbReference type="PANTHER" id="PTHR43649:SF33">
    <property type="entry name" value="POLYGALACTURONAN_RHAMNOGALACTURONAN-BINDING PROTEIN YTCQ"/>
    <property type="match status" value="1"/>
</dbReference>
<sequence length="546" mass="61179">MKKRIVALMLTAAMCAGLLAGCGKSSDTAATGGDAPEEGSVSSARTDDSGKVDGVMYKEGLPLVDEGTYSFSIFCDGSNETDEFYMLDEFKKQTNVDVELRMFPNETATERLNLDLNSGDYADVVGGWILNDSMILTYGINQGVFIPLEDYFAEYCPKITEILDLPGVREEMTAPDGHIYTIPYVCDDTTVGYSPYINSDWLENVGMEIPTTTEEFEAVLKAFKEQDANGNGDPNDEIPFSADPNNKHIEAMAGWFGLPMDKNGIGIKDSGEVVYAGISSTYRELLSWLNSMYEQGLIDMEIFTQDKATWEGKGNKDLYGVSIAYGSNEFSGNVKTSEKDEYDVLPVLNTGNGGRWLRDTNGFSVYRTQAVVTDNAKNPEIICRWFDNAFELENGIGCNRGPVGKVVFKEDDGYHAIDTKTLPEDEQEKLSWGNLWPQSLPKYVPSGFKYIEESPLYDEKKVMENTYEPYLTKEIVPSFWIPLDKIDRYSDIATAIRDYFNQQQAMFVSGELDINDDAQWKNYVDGLYELGLEDWLEVRGIDKIEE</sequence>
<comment type="caution">
    <text evidence="8">The sequence shown here is derived from an EMBL/GenBank/DDBJ whole genome shotgun (WGS) entry which is preliminary data.</text>
</comment>
<dbReference type="RefSeq" id="WP_069153922.1">
    <property type="nucleotide sequence ID" value="NZ_MCGH01000003.1"/>
</dbReference>
<feature type="region of interest" description="Disordered" evidence="6">
    <location>
        <begin position="27"/>
        <end position="48"/>
    </location>
</feature>
<evidence type="ECO:0000256" key="5">
    <source>
        <dbReference type="ARBA" id="ARBA00023288"/>
    </source>
</evidence>
<accession>A0A1E3A3X6</accession>
<dbReference type="Pfam" id="PF13416">
    <property type="entry name" value="SBP_bac_8"/>
    <property type="match status" value="1"/>
</dbReference>
<keyword evidence="5 8" id="KW-0449">Lipoprotein</keyword>
<reference evidence="8 9" key="1">
    <citation type="submission" date="2016-07" db="EMBL/GenBank/DDBJ databases">
        <title>Characterization of isolates of Eisenbergiella tayi derived from blood cultures, using whole genome sequencing.</title>
        <authorList>
            <person name="Burdz T."/>
            <person name="Wiebe D."/>
            <person name="Huynh C."/>
            <person name="Bernard K."/>
        </authorList>
    </citation>
    <scope>NUCLEOTIDE SEQUENCE [LARGE SCALE GENOMIC DNA]</scope>
    <source>
        <strain evidence="8 9">NML 110608</strain>
    </source>
</reference>
<dbReference type="Proteomes" id="UP000094067">
    <property type="component" value="Unassembled WGS sequence"/>
</dbReference>
<dbReference type="PATRIC" id="fig|1432052.4.peg.4725"/>
<evidence type="ECO:0000256" key="6">
    <source>
        <dbReference type="SAM" id="MobiDB-lite"/>
    </source>
</evidence>
<evidence type="ECO:0000256" key="2">
    <source>
        <dbReference type="ARBA" id="ARBA00022729"/>
    </source>
</evidence>
<evidence type="ECO:0000256" key="4">
    <source>
        <dbReference type="ARBA" id="ARBA00023139"/>
    </source>
</evidence>
<dbReference type="InterPro" id="IPR006059">
    <property type="entry name" value="SBP"/>
</dbReference>
<dbReference type="InterPro" id="IPR050490">
    <property type="entry name" value="Bact_solute-bd_prot1"/>
</dbReference>
<dbReference type="AlphaFoldDB" id="A0A1E3A3X6"/>
<feature type="signal peptide" evidence="7">
    <location>
        <begin position="1"/>
        <end position="20"/>
    </location>
</feature>
<protein>
    <submittedName>
        <fullName evidence="8">Lipoprotein LipO</fullName>
    </submittedName>
</protein>
<keyword evidence="3" id="KW-0472">Membrane</keyword>
<evidence type="ECO:0000256" key="7">
    <source>
        <dbReference type="SAM" id="SignalP"/>
    </source>
</evidence>
<organism evidence="8 9">
    <name type="scientific">Eisenbergiella tayi</name>
    <dbReference type="NCBI Taxonomy" id="1432052"/>
    <lineage>
        <taxon>Bacteria</taxon>
        <taxon>Bacillati</taxon>
        <taxon>Bacillota</taxon>
        <taxon>Clostridia</taxon>
        <taxon>Lachnospirales</taxon>
        <taxon>Lachnospiraceae</taxon>
        <taxon>Eisenbergiella</taxon>
    </lineage>
</organism>
<evidence type="ECO:0000313" key="8">
    <source>
        <dbReference type="EMBL" id="ODM03464.1"/>
    </source>
</evidence>
<dbReference type="EMBL" id="MCGH01000003">
    <property type="protein sequence ID" value="ODM03464.1"/>
    <property type="molecule type" value="Genomic_DNA"/>
</dbReference>
<keyword evidence="2 7" id="KW-0732">Signal</keyword>
<keyword evidence="1" id="KW-1003">Cell membrane</keyword>
<dbReference type="Gene3D" id="3.40.190.10">
    <property type="entry name" value="Periplasmic binding protein-like II"/>
    <property type="match status" value="2"/>
</dbReference>
<keyword evidence="4" id="KW-0564">Palmitate</keyword>